<evidence type="ECO:0000256" key="3">
    <source>
        <dbReference type="ARBA" id="ARBA00023002"/>
    </source>
</evidence>
<accession>A0A9R0IVP6</accession>
<dbReference type="GeneID" id="110795786"/>
<dbReference type="Pfam" id="PF03171">
    <property type="entry name" value="2OG-FeII_Oxy"/>
    <property type="match status" value="1"/>
</dbReference>
<reference evidence="7" key="1">
    <citation type="journal article" date="2021" name="Nat. Commun.">
        <title>Genomic analyses provide insights into spinach domestication and the genetic basis of agronomic traits.</title>
        <authorList>
            <person name="Cai X."/>
            <person name="Sun X."/>
            <person name="Xu C."/>
            <person name="Sun H."/>
            <person name="Wang X."/>
            <person name="Ge C."/>
            <person name="Zhang Z."/>
            <person name="Wang Q."/>
            <person name="Fei Z."/>
            <person name="Jiao C."/>
            <person name="Wang Q."/>
        </authorList>
    </citation>
    <scope>NUCLEOTIDE SEQUENCE [LARGE SCALE GENOMIC DNA]</scope>
    <source>
        <strain evidence="7">cv. Varoflay</strain>
    </source>
</reference>
<evidence type="ECO:0000256" key="5">
    <source>
        <dbReference type="RuleBase" id="RU003682"/>
    </source>
</evidence>
<dbReference type="FunFam" id="2.60.120.330:FF:000026">
    <property type="entry name" value="DIBOA-glucoside dioxygenase BX6"/>
    <property type="match status" value="1"/>
</dbReference>
<dbReference type="OrthoDB" id="288590at2759"/>
<dbReference type="Proteomes" id="UP000813463">
    <property type="component" value="Chromosome 2"/>
</dbReference>
<dbReference type="AlphaFoldDB" id="A0A9R0IVP6"/>
<keyword evidence="3 5" id="KW-0560">Oxidoreductase</keyword>
<dbReference type="PANTHER" id="PTHR10209:SF751">
    <property type="entry name" value="OS06G0255100 PROTEIN"/>
    <property type="match status" value="1"/>
</dbReference>
<name>A0A9R0IVP6_SPIOL</name>
<evidence type="ECO:0000256" key="2">
    <source>
        <dbReference type="ARBA" id="ARBA00022723"/>
    </source>
</evidence>
<evidence type="ECO:0000256" key="1">
    <source>
        <dbReference type="ARBA" id="ARBA00008056"/>
    </source>
</evidence>
<dbReference type="GO" id="GO:0051213">
    <property type="term" value="F:dioxygenase activity"/>
    <property type="evidence" value="ECO:0007669"/>
    <property type="project" value="UniProtKB-ARBA"/>
</dbReference>
<evidence type="ECO:0000313" key="7">
    <source>
        <dbReference type="Proteomes" id="UP000813463"/>
    </source>
</evidence>
<dbReference type="InterPro" id="IPR005123">
    <property type="entry name" value="Oxoglu/Fe-dep_dioxygenase_dom"/>
</dbReference>
<gene>
    <name evidence="8" type="primary">LOC110795786</name>
</gene>
<keyword evidence="2 5" id="KW-0479">Metal-binding</keyword>
<dbReference type="InterPro" id="IPR026992">
    <property type="entry name" value="DIOX_N"/>
</dbReference>
<dbReference type="PANTHER" id="PTHR10209">
    <property type="entry name" value="OXIDOREDUCTASE, 2OG-FE II OXYGENASE FAMILY PROTEIN"/>
    <property type="match status" value="1"/>
</dbReference>
<proteinExistence type="inferred from homology"/>
<comment type="similarity">
    <text evidence="1 5">Belongs to the iron/ascorbate-dependent oxidoreductase family.</text>
</comment>
<dbReference type="Pfam" id="PF14226">
    <property type="entry name" value="DIOX_N"/>
    <property type="match status" value="1"/>
</dbReference>
<feature type="domain" description="Fe2OG dioxygenase" evidence="6">
    <location>
        <begin position="209"/>
        <end position="312"/>
    </location>
</feature>
<dbReference type="InterPro" id="IPR044861">
    <property type="entry name" value="IPNS-like_FE2OG_OXY"/>
</dbReference>
<keyword evidence="7" id="KW-1185">Reference proteome</keyword>
<evidence type="ECO:0000259" key="6">
    <source>
        <dbReference type="PROSITE" id="PS51471"/>
    </source>
</evidence>
<dbReference type="Gene3D" id="2.60.120.330">
    <property type="entry name" value="B-lactam Antibiotic, Isopenicillin N Synthase, Chain"/>
    <property type="match status" value="1"/>
</dbReference>
<dbReference type="KEGG" id="soe:110795786"/>
<dbReference type="PROSITE" id="PS51471">
    <property type="entry name" value="FE2OG_OXY"/>
    <property type="match status" value="1"/>
</dbReference>
<dbReference type="SUPFAM" id="SSF51197">
    <property type="entry name" value="Clavaminate synthase-like"/>
    <property type="match status" value="1"/>
</dbReference>
<evidence type="ECO:0000313" key="8">
    <source>
        <dbReference type="RefSeq" id="XP_021856497.1"/>
    </source>
</evidence>
<dbReference type="GO" id="GO:0046872">
    <property type="term" value="F:metal ion binding"/>
    <property type="evidence" value="ECO:0007669"/>
    <property type="project" value="UniProtKB-KW"/>
</dbReference>
<organism evidence="7 8">
    <name type="scientific">Spinacia oleracea</name>
    <name type="common">Spinach</name>
    <dbReference type="NCBI Taxonomy" id="3562"/>
    <lineage>
        <taxon>Eukaryota</taxon>
        <taxon>Viridiplantae</taxon>
        <taxon>Streptophyta</taxon>
        <taxon>Embryophyta</taxon>
        <taxon>Tracheophyta</taxon>
        <taxon>Spermatophyta</taxon>
        <taxon>Magnoliopsida</taxon>
        <taxon>eudicotyledons</taxon>
        <taxon>Gunneridae</taxon>
        <taxon>Pentapetalae</taxon>
        <taxon>Caryophyllales</taxon>
        <taxon>Chenopodiaceae</taxon>
        <taxon>Chenopodioideae</taxon>
        <taxon>Anserineae</taxon>
        <taxon>Spinacia</taxon>
    </lineage>
</organism>
<reference evidence="8" key="2">
    <citation type="submission" date="2025-08" db="UniProtKB">
        <authorList>
            <consortium name="RefSeq"/>
        </authorList>
    </citation>
    <scope>IDENTIFICATION</scope>
    <source>
        <tissue evidence="8">Leaf</tissue>
    </source>
</reference>
<protein>
    <submittedName>
        <fullName evidence="8">1-aminocyclopropane-1-carboxylate oxidase homolog 4</fullName>
    </submittedName>
</protein>
<keyword evidence="4 5" id="KW-0408">Iron</keyword>
<sequence>MSAKQPTLEYDRRKEVEDFESTKLGVKGLVDSGITEIPRMFHHPPDTLFELESDRHDGHDHLIPVIDLSGPHLKVVEQLREASSKFGFFQVINHGVPVSLLNRLLESIKAFHELQPQEKMQVYRRDTVTAGSGVGFYSNYDLFHSKAASWRDSLSVRLAPIPVDPNQIHDVCRTEVIEWDKEVKQLGQQLMGLLSEGLGLNADKLTGASHLGRRAMVGQYYPHCPEPNKTVGIASHTDPGILTVLLQDQVSGLQVKYYGKWIDLKPVPGALVVNIGDLFQIISNDEYKSGEHRVYANPFFKPRVSIAVFFSPGIYDNIYGPLPELVSPERPALYQQRKFSDLVSNFFSKELEGKSMTSYFRL</sequence>
<dbReference type="InterPro" id="IPR027443">
    <property type="entry name" value="IPNS-like_sf"/>
</dbReference>
<dbReference type="RefSeq" id="XP_021856497.1">
    <property type="nucleotide sequence ID" value="XM_022000805.2"/>
</dbReference>
<evidence type="ECO:0000256" key="4">
    <source>
        <dbReference type="ARBA" id="ARBA00023004"/>
    </source>
</evidence>